<comment type="similarity">
    <text evidence="1">Belongs to the sigma-70 factor family. ECF subfamily.</text>
</comment>
<dbReference type="SUPFAM" id="SSF88946">
    <property type="entry name" value="Sigma2 domain of RNA polymerase sigma factors"/>
    <property type="match status" value="1"/>
</dbReference>
<evidence type="ECO:0000256" key="5">
    <source>
        <dbReference type="SAM" id="MobiDB-lite"/>
    </source>
</evidence>
<evidence type="ECO:0000256" key="3">
    <source>
        <dbReference type="ARBA" id="ARBA00023082"/>
    </source>
</evidence>
<dbReference type="AlphaFoldDB" id="A0A2S9XH43"/>
<keyword evidence="2" id="KW-0805">Transcription regulation</keyword>
<organism evidence="8 9">
    <name type="scientific">Enhygromyxa salina</name>
    <dbReference type="NCBI Taxonomy" id="215803"/>
    <lineage>
        <taxon>Bacteria</taxon>
        <taxon>Pseudomonadati</taxon>
        <taxon>Myxococcota</taxon>
        <taxon>Polyangia</taxon>
        <taxon>Nannocystales</taxon>
        <taxon>Nannocystaceae</taxon>
        <taxon>Enhygromyxa</taxon>
    </lineage>
</organism>
<dbReference type="GO" id="GO:0003677">
    <property type="term" value="F:DNA binding"/>
    <property type="evidence" value="ECO:0007669"/>
    <property type="project" value="InterPro"/>
</dbReference>
<dbReference type="PANTHER" id="PTHR43133">
    <property type="entry name" value="RNA POLYMERASE ECF-TYPE SIGMA FACTO"/>
    <property type="match status" value="1"/>
</dbReference>
<feature type="domain" description="RNA polymerase sigma-70 region 2" evidence="6">
    <location>
        <begin position="23"/>
        <end position="87"/>
    </location>
</feature>
<dbReference type="InterPro" id="IPR013325">
    <property type="entry name" value="RNA_pol_sigma_r2"/>
</dbReference>
<dbReference type="Pfam" id="PF04542">
    <property type="entry name" value="Sigma70_r2"/>
    <property type="match status" value="1"/>
</dbReference>
<protein>
    <submittedName>
        <fullName evidence="8">ECF RNA polymerase sigma-E factor</fullName>
    </submittedName>
</protein>
<gene>
    <name evidence="8" type="primary">rpoE_16</name>
    <name evidence="8" type="ORF">ENSA5_50440</name>
</gene>
<dbReference type="GO" id="GO:0016987">
    <property type="term" value="F:sigma factor activity"/>
    <property type="evidence" value="ECO:0007669"/>
    <property type="project" value="UniProtKB-KW"/>
</dbReference>
<feature type="domain" description="RNA polymerase sigma factor 70 region 4 type 2" evidence="7">
    <location>
        <begin position="117"/>
        <end position="166"/>
    </location>
</feature>
<dbReference type="InterPro" id="IPR014284">
    <property type="entry name" value="RNA_pol_sigma-70_dom"/>
</dbReference>
<evidence type="ECO:0000256" key="4">
    <source>
        <dbReference type="ARBA" id="ARBA00023163"/>
    </source>
</evidence>
<evidence type="ECO:0000313" key="8">
    <source>
        <dbReference type="EMBL" id="PRP92196.1"/>
    </source>
</evidence>
<name>A0A2S9XH43_9BACT</name>
<dbReference type="InterPro" id="IPR036388">
    <property type="entry name" value="WH-like_DNA-bd_sf"/>
</dbReference>
<evidence type="ECO:0000256" key="2">
    <source>
        <dbReference type="ARBA" id="ARBA00023015"/>
    </source>
</evidence>
<accession>A0A2S9XH43</accession>
<evidence type="ECO:0000256" key="1">
    <source>
        <dbReference type="ARBA" id="ARBA00010641"/>
    </source>
</evidence>
<dbReference type="OrthoDB" id="9784272at2"/>
<dbReference type="InterPro" id="IPR039425">
    <property type="entry name" value="RNA_pol_sigma-70-like"/>
</dbReference>
<sequence length="192" mass="22145">MTDDELIAAMRAGDKTAGNRLALRYHNELNSYYRKRVPLEEADELTQVTLLETVARIERFRGESSFRHYVFAVARNVLAERSRQLGRRVVTESAPTSEPPDSQTPPSERMARAEYLQRLTEAVAQLEDHYQSVMRLHMKGASNREIADQLDLRYNTVRSRLSRAFAAVRERLAPWVDEILRARMPTEVEDPS</sequence>
<dbReference type="GO" id="GO:0006352">
    <property type="term" value="P:DNA-templated transcription initiation"/>
    <property type="evidence" value="ECO:0007669"/>
    <property type="project" value="InterPro"/>
</dbReference>
<dbReference type="NCBIfam" id="TIGR02937">
    <property type="entry name" value="sigma70-ECF"/>
    <property type="match status" value="1"/>
</dbReference>
<dbReference type="RefSeq" id="WP_106394290.1">
    <property type="nucleotide sequence ID" value="NZ_PVNK01000219.1"/>
</dbReference>
<keyword evidence="4" id="KW-0804">Transcription</keyword>
<dbReference type="InterPro" id="IPR013324">
    <property type="entry name" value="RNA_pol_sigma_r3/r4-like"/>
</dbReference>
<proteinExistence type="inferred from homology"/>
<dbReference type="Proteomes" id="UP000237968">
    <property type="component" value="Unassembled WGS sequence"/>
</dbReference>
<dbReference type="SUPFAM" id="SSF88659">
    <property type="entry name" value="Sigma3 and sigma4 domains of RNA polymerase sigma factors"/>
    <property type="match status" value="1"/>
</dbReference>
<dbReference type="EMBL" id="PVNK01000219">
    <property type="protein sequence ID" value="PRP92196.1"/>
    <property type="molecule type" value="Genomic_DNA"/>
</dbReference>
<dbReference type="Pfam" id="PF08281">
    <property type="entry name" value="Sigma70_r4_2"/>
    <property type="match status" value="1"/>
</dbReference>
<feature type="region of interest" description="Disordered" evidence="5">
    <location>
        <begin position="87"/>
        <end position="109"/>
    </location>
</feature>
<evidence type="ECO:0000259" key="7">
    <source>
        <dbReference type="Pfam" id="PF08281"/>
    </source>
</evidence>
<dbReference type="PANTHER" id="PTHR43133:SF25">
    <property type="entry name" value="RNA POLYMERASE SIGMA FACTOR RFAY-RELATED"/>
    <property type="match status" value="1"/>
</dbReference>
<dbReference type="Gene3D" id="1.10.1740.10">
    <property type="match status" value="1"/>
</dbReference>
<evidence type="ECO:0000259" key="6">
    <source>
        <dbReference type="Pfam" id="PF04542"/>
    </source>
</evidence>
<reference evidence="8 9" key="1">
    <citation type="submission" date="2018-03" db="EMBL/GenBank/DDBJ databases">
        <title>Draft Genome Sequences of the Obligatory Marine Myxobacteria Enhygromyxa salina SWB005.</title>
        <authorList>
            <person name="Poehlein A."/>
            <person name="Moghaddam J.A."/>
            <person name="Harms H."/>
            <person name="Alanjari M."/>
            <person name="Koenig G.M."/>
            <person name="Daniel R."/>
            <person name="Schaeberle T.F."/>
        </authorList>
    </citation>
    <scope>NUCLEOTIDE SEQUENCE [LARGE SCALE GENOMIC DNA]</scope>
    <source>
        <strain evidence="8 9">SWB005</strain>
    </source>
</reference>
<dbReference type="InterPro" id="IPR007627">
    <property type="entry name" value="RNA_pol_sigma70_r2"/>
</dbReference>
<evidence type="ECO:0000313" key="9">
    <source>
        <dbReference type="Proteomes" id="UP000237968"/>
    </source>
</evidence>
<dbReference type="InterPro" id="IPR013249">
    <property type="entry name" value="RNA_pol_sigma70_r4_t2"/>
</dbReference>
<dbReference type="Gene3D" id="1.10.10.10">
    <property type="entry name" value="Winged helix-like DNA-binding domain superfamily/Winged helix DNA-binding domain"/>
    <property type="match status" value="1"/>
</dbReference>
<keyword evidence="3" id="KW-0731">Sigma factor</keyword>
<feature type="compositionally biased region" description="Polar residues" evidence="5">
    <location>
        <begin position="93"/>
        <end position="106"/>
    </location>
</feature>
<comment type="caution">
    <text evidence="8">The sequence shown here is derived from an EMBL/GenBank/DDBJ whole genome shotgun (WGS) entry which is preliminary data.</text>
</comment>
<keyword evidence="9" id="KW-1185">Reference proteome</keyword>